<dbReference type="Pfam" id="PF04909">
    <property type="entry name" value="Amidohydro_2"/>
    <property type="match status" value="1"/>
</dbReference>
<dbReference type="SUPFAM" id="SSF51556">
    <property type="entry name" value="Metallo-dependent hydrolases"/>
    <property type="match status" value="1"/>
</dbReference>
<sequence length="305" mass="34889">MTVEIWDPHFHIWDVSENTESGHDSSELFPPQDDPVYTLTKYEEDMTADGFKLSGGAFVEAVSVCHVNKDGPQFESACEAETGWVSSQLEESTLDYVLVASAPLESPRIDQILESLKRFPKVCGIRQIINHEPSWPRNKKRGNFLENPQWLDGFSLLASHHLAFDLQLNPHQFDKAVKLGTKHPDIPIIIGHLGSPTLTDLENKQQYWEGIRELAYLEHASIKISMLSYIDPAWDENSLIEETVHQVIELFGVERCFFASNFPVEKHLGWSAHRLYSVFLNMVSHMDEESQQKLFAHNAKKAYRQ</sequence>
<dbReference type="InterPro" id="IPR032466">
    <property type="entry name" value="Metal_Hydrolase"/>
</dbReference>
<dbReference type="InterPro" id="IPR052350">
    <property type="entry name" value="Metallo-dep_Lactonases"/>
</dbReference>
<dbReference type="Gene3D" id="3.20.20.140">
    <property type="entry name" value="Metal-dependent hydrolases"/>
    <property type="match status" value="1"/>
</dbReference>
<dbReference type="PANTHER" id="PTHR43569">
    <property type="entry name" value="AMIDOHYDROLASE"/>
    <property type="match status" value="1"/>
</dbReference>
<evidence type="ECO:0000256" key="1">
    <source>
        <dbReference type="ARBA" id="ARBA00038310"/>
    </source>
</evidence>
<dbReference type="InterPro" id="IPR006680">
    <property type="entry name" value="Amidohydro-rel"/>
</dbReference>
<protein>
    <recommendedName>
        <fullName evidence="2">Amidohydrolase-related domain-containing protein</fullName>
    </recommendedName>
</protein>
<dbReference type="GO" id="GO:0016787">
    <property type="term" value="F:hydrolase activity"/>
    <property type="evidence" value="ECO:0007669"/>
    <property type="project" value="InterPro"/>
</dbReference>
<comment type="similarity">
    <text evidence="1">Belongs to the metallo-dependent hydrolases superfamily.</text>
</comment>
<dbReference type="EMBL" id="UINC01049817">
    <property type="protein sequence ID" value="SVB62043.1"/>
    <property type="molecule type" value="Genomic_DNA"/>
</dbReference>
<feature type="domain" description="Amidohydrolase-related" evidence="2">
    <location>
        <begin position="7"/>
        <end position="304"/>
    </location>
</feature>
<accession>A0A382FIL0</accession>
<evidence type="ECO:0000259" key="2">
    <source>
        <dbReference type="Pfam" id="PF04909"/>
    </source>
</evidence>
<dbReference type="AlphaFoldDB" id="A0A382FIL0"/>
<evidence type="ECO:0000313" key="3">
    <source>
        <dbReference type="EMBL" id="SVB62043.1"/>
    </source>
</evidence>
<gene>
    <name evidence="3" type="ORF">METZ01_LOCUS214897</name>
</gene>
<proteinExistence type="inferred from homology"/>
<name>A0A382FIL0_9ZZZZ</name>
<reference evidence="3" key="1">
    <citation type="submission" date="2018-05" db="EMBL/GenBank/DDBJ databases">
        <authorList>
            <person name="Lanie J.A."/>
            <person name="Ng W.-L."/>
            <person name="Kazmierczak K.M."/>
            <person name="Andrzejewski T.M."/>
            <person name="Davidsen T.M."/>
            <person name="Wayne K.J."/>
            <person name="Tettelin H."/>
            <person name="Glass J.I."/>
            <person name="Rusch D."/>
            <person name="Podicherti R."/>
            <person name="Tsui H.-C.T."/>
            <person name="Winkler M.E."/>
        </authorList>
    </citation>
    <scope>NUCLEOTIDE SEQUENCE</scope>
</reference>
<dbReference type="PANTHER" id="PTHR43569:SF2">
    <property type="entry name" value="AMIDOHYDROLASE-RELATED DOMAIN-CONTAINING PROTEIN"/>
    <property type="match status" value="1"/>
</dbReference>
<organism evidence="3">
    <name type="scientific">marine metagenome</name>
    <dbReference type="NCBI Taxonomy" id="408172"/>
    <lineage>
        <taxon>unclassified sequences</taxon>
        <taxon>metagenomes</taxon>
        <taxon>ecological metagenomes</taxon>
    </lineage>
</organism>